<accession>A0A414P174</accession>
<dbReference type="SUPFAM" id="SSF48452">
    <property type="entry name" value="TPR-like"/>
    <property type="match status" value="1"/>
</dbReference>
<dbReference type="RefSeq" id="WP_118213299.1">
    <property type="nucleotide sequence ID" value="NZ_JAJBRQ010000007.1"/>
</dbReference>
<dbReference type="Gene3D" id="1.10.260.40">
    <property type="entry name" value="lambda repressor-like DNA-binding domains"/>
    <property type="match status" value="1"/>
</dbReference>
<protein>
    <submittedName>
        <fullName evidence="3">Transcriptional regulator</fullName>
    </submittedName>
</protein>
<dbReference type="Gene3D" id="1.25.40.10">
    <property type="entry name" value="Tetratricopeptide repeat domain"/>
    <property type="match status" value="1"/>
</dbReference>
<dbReference type="InterPro" id="IPR001387">
    <property type="entry name" value="Cro/C1-type_HTH"/>
</dbReference>
<evidence type="ECO:0000259" key="2">
    <source>
        <dbReference type="PROSITE" id="PS50943"/>
    </source>
</evidence>
<name>A0A414P174_9FIRM</name>
<dbReference type="EMBL" id="QRHG01000054">
    <property type="protein sequence ID" value="RHF56113.1"/>
    <property type="molecule type" value="Genomic_DNA"/>
</dbReference>
<reference evidence="3 4" key="1">
    <citation type="submission" date="2018-08" db="EMBL/GenBank/DDBJ databases">
        <title>A genome reference for cultivated species of the human gut microbiota.</title>
        <authorList>
            <person name="Zou Y."/>
            <person name="Xue W."/>
            <person name="Luo G."/>
        </authorList>
    </citation>
    <scope>NUCLEOTIDE SEQUENCE [LARGE SCALE GENOMIC DNA]</scope>
    <source>
        <strain evidence="3 4">AM25-1LB</strain>
    </source>
</reference>
<evidence type="ECO:0000313" key="3">
    <source>
        <dbReference type="EMBL" id="RHF56113.1"/>
    </source>
</evidence>
<sequence>MSFPDITLLPKLATYFNVSIDELIGYEPQLTREQIKELYCQLKNIFANEKFEVAMAECRELEKKYYSCFPFLLQMAILYLNHATLSDVPAHIYEHCIELTQRIRSLSEDVNDAKDALTLEASCYLLLGEPMKVMDLMDEKLHPISRDTELLAQVYQGIGNIQGAIDAYQVAMYQHLLFLICDSAPLALLNAADITKAEQIITRAIDCIDIYNMDELHPNTTAGIYITGAQIYCMHGENAKALDMLERYTYICEHCFFPLVLHGDAFFDRIDEWFLQFDLGNQAPRSEKLIVSSMVEAVEKNPAFAGLMDEKRYNGVVKRLKGIGEKY</sequence>
<dbReference type="Proteomes" id="UP000284902">
    <property type="component" value="Unassembled WGS sequence"/>
</dbReference>
<dbReference type="InterPro" id="IPR010982">
    <property type="entry name" value="Lambda_DNA-bd_dom_sf"/>
</dbReference>
<dbReference type="PROSITE" id="PS50943">
    <property type="entry name" value="HTH_CROC1"/>
    <property type="match status" value="1"/>
</dbReference>
<organism evidence="3 4">
    <name type="scientific">[Ruminococcus] lactaris</name>
    <dbReference type="NCBI Taxonomy" id="46228"/>
    <lineage>
        <taxon>Bacteria</taxon>
        <taxon>Bacillati</taxon>
        <taxon>Bacillota</taxon>
        <taxon>Clostridia</taxon>
        <taxon>Lachnospirales</taxon>
        <taxon>Lachnospiraceae</taxon>
        <taxon>Mediterraneibacter</taxon>
    </lineage>
</organism>
<gene>
    <name evidence="3" type="ORF">DW672_13115</name>
</gene>
<evidence type="ECO:0000256" key="1">
    <source>
        <dbReference type="ARBA" id="ARBA00023125"/>
    </source>
</evidence>
<dbReference type="GO" id="GO:0003677">
    <property type="term" value="F:DNA binding"/>
    <property type="evidence" value="ECO:0007669"/>
    <property type="project" value="UniProtKB-KW"/>
</dbReference>
<dbReference type="PANTHER" id="PTHR46558">
    <property type="entry name" value="TRACRIPTIONAL REGULATORY PROTEIN-RELATED-RELATED"/>
    <property type="match status" value="1"/>
</dbReference>
<dbReference type="PANTHER" id="PTHR46558:SF11">
    <property type="entry name" value="HTH-TYPE TRANSCRIPTIONAL REGULATOR XRE"/>
    <property type="match status" value="1"/>
</dbReference>
<proteinExistence type="predicted"/>
<dbReference type="InterPro" id="IPR011990">
    <property type="entry name" value="TPR-like_helical_dom_sf"/>
</dbReference>
<keyword evidence="1" id="KW-0238">DNA-binding</keyword>
<feature type="domain" description="HTH cro/C1-type" evidence="2">
    <location>
        <begin position="4"/>
        <end position="23"/>
    </location>
</feature>
<evidence type="ECO:0000313" key="4">
    <source>
        <dbReference type="Proteomes" id="UP000284902"/>
    </source>
</evidence>
<dbReference type="AlphaFoldDB" id="A0A414P174"/>
<comment type="caution">
    <text evidence="3">The sequence shown here is derived from an EMBL/GenBank/DDBJ whole genome shotgun (WGS) entry which is preliminary data.</text>
</comment>